<organism evidence="1 2">
    <name type="scientific">Paraburkholderia edwinii</name>
    <dbReference type="NCBI Taxonomy" id="2861782"/>
    <lineage>
        <taxon>Bacteria</taxon>
        <taxon>Pseudomonadati</taxon>
        <taxon>Pseudomonadota</taxon>
        <taxon>Betaproteobacteria</taxon>
        <taxon>Burkholderiales</taxon>
        <taxon>Burkholderiaceae</taxon>
        <taxon>Paraburkholderia</taxon>
    </lineage>
</organism>
<protein>
    <recommendedName>
        <fullName evidence="3">Preprotein translocase SecA</fullName>
    </recommendedName>
</protein>
<keyword evidence="2" id="KW-1185">Reference proteome</keyword>
<gene>
    <name evidence="1" type="ORF">KZJ38_20580</name>
</gene>
<evidence type="ECO:0000313" key="2">
    <source>
        <dbReference type="Proteomes" id="UP000826462"/>
    </source>
</evidence>
<accession>A0ABX8UIE8</accession>
<dbReference type="RefSeq" id="WP_219797986.1">
    <property type="nucleotide sequence ID" value="NZ_CP080095.1"/>
</dbReference>
<evidence type="ECO:0000313" key="1">
    <source>
        <dbReference type="EMBL" id="QYD68599.1"/>
    </source>
</evidence>
<dbReference type="Proteomes" id="UP000826462">
    <property type="component" value="Chromosome 1"/>
</dbReference>
<name>A0ABX8UIE8_9BURK</name>
<dbReference type="EMBL" id="CP080095">
    <property type="protein sequence ID" value="QYD68599.1"/>
    <property type="molecule type" value="Genomic_DNA"/>
</dbReference>
<reference evidence="1 2" key="1">
    <citation type="submission" date="2021-07" db="EMBL/GenBank/DDBJ databases">
        <title>Paraburkholderia edwinii protects Aspergillus sp. from phenazines by acting as a toxin sponge.</title>
        <authorList>
            <person name="Dahlstrom K.M."/>
            <person name="Newman D.K."/>
        </authorList>
    </citation>
    <scope>NUCLEOTIDE SEQUENCE [LARGE SCALE GENOMIC DNA]</scope>
    <source>
        <strain evidence="1 2">Pe01</strain>
    </source>
</reference>
<proteinExistence type="predicted"/>
<sequence length="65" mass="7459">MLSPHEFATLLLVKDAPNQVDMQREELDALLERQLVQLERLASGRQQWRVTESGDSALRAIKRLS</sequence>
<evidence type="ECO:0008006" key="3">
    <source>
        <dbReference type="Google" id="ProtNLM"/>
    </source>
</evidence>